<dbReference type="Proteomes" id="UP000075025">
    <property type="component" value="Unassembled WGS sequence"/>
</dbReference>
<evidence type="ECO:0000256" key="1">
    <source>
        <dbReference type="ARBA" id="ARBA00004141"/>
    </source>
</evidence>
<protein>
    <submittedName>
        <fullName evidence="6">Cobalt ABC transporter permease</fullName>
    </submittedName>
</protein>
<keyword evidence="3 5" id="KW-1133">Transmembrane helix</keyword>
<comment type="caution">
    <text evidence="6">The sequence shown here is derived from an EMBL/GenBank/DDBJ whole genome shotgun (WGS) entry which is preliminary data.</text>
</comment>
<proteinExistence type="predicted"/>
<evidence type="ECO:0000256" key="4">
    <source>
        <dbReference type="ARBA" id="ARBA00023136"/>
    </source>
</evidence>
<evidence type="ECO:0000313" key="6">
    <source>
        <dbReference type="EMBL" id="KTR89370.1"/>
    </source>
</evidence>
<evidence type="ECO:0000313" key="7">
    <source>
        <dbReference type="Proteomes" id="UP000075025"/>
    </source>
</evidence>
<accession>A0A147ETF6</accession>
<comment type="subcellular location">
    <subcellularLocation>
        <location evidence="1">Membrane</location>
        <topology evidence="1">Multi-pass membrane protein</topology>
    </subcellularLocation>
</comment>
<evidence type="ECO:0000256" key="3">
    <source>
        <dbReference type="ARBA" id="ARBA00022989"/>
    </source>
</evidence>
<dbReference type="CDD" id="cd16914">
    <property type="entry name" value="EcfT"/>
    <property type="match status" value="1"/>
</dbReference>
<dbReference type="OrthoDB" id="509049at2"/>
<organism evidence="6 7">
    <name type="scientific">Microbacterium testaceum</name>
    <name type="common">Aureobacterium testaceum</name>
    <name type="synonym">Brevibacterium testaceum</name>
    <dbReference type="NCBI Taxonomy" id="2033"/>
    <lineage>
        <taxon>Bacteria</taxon>
        <taxon>Bacillati</taxon>
        <taxon>Actinomycetota</taxon>
        <taxon>Actinomycetes</taxon>
        <taxon>Micrococcales</taxon>
        <taxon>Microbacteriaceae</taxon>
        <taxon>Microbacterium</taxon>
    </lineage>
</organism>
<dbReference type="GO" id="GO:0005886">
    <property type="term" value="C:plasma membrane"/>
    <property type="evidence" value="ECO:0007669"/>
    <property type="project" value="UniProtKB-ARBA"/>
</dbReference>
<dbReference type="AlphaFoldDB" id="A0A147ETF6"/>
<name>A0A147ETF6_MICTE</name>
<dbReference type="InterPro" id="IPR003339">
    <property type="entry name" value="ABC/ECF_trnsptr_transmembrane"/>
</dbReference>
<sequence length="202" mass="20939">MLTMYRPGGGWMHRMPPGPKLALFAVVAVVVAALPPVWAAVPVAVGVPLVVYAAAGMGVGEGLRALGGQAWALRWMVAITAAGQLIFLGPEPAAANTARVAAAVLVAGVLPLTTPVSAMLDALERGAKPLRLVGIDPARVALLWMVTLTTIPVLARHAAEVRDAQRARGLRPSLLRGTLPFLVVALRHADDLGDALAARGIR</sequence>
<dbReference type="Pfam" id="PF02361">
    <property type="entry name" value="CbiQ"/>
    <property type="match status" value="1"/>
</dbReference>
<dbReference type="EMBL" id="LDRT01000131">
    <property type="protein sequence ID" value="KTR89370.1"/>
    <property type="molecule type" value="Genomic_DNA"/>
</dbReference>
<feature type="transmembrane region" description="Helical" evidence="5">
    <location>
        <begin position="100"/>
        <end position="120"/>
    </location>
</feature>
<feature type="transmembrane region" description="Helical" evidence="5">
    <location>
        <begin position="140"/>
        <end position="159"/>
    </location>
</feature>
<reference evidence="6 7" key="1">
    <citation type="journal article" date="2016" name="Front. Microbiol.">
        <title>Genomic Resource of Rice Seed Associated Bacteria.</title>
        <authorList>
            <person name="Midha S."/>
            <person name="Bansal K."/>
            <person name="Sharma S."/>
            <person name="Kumar N."/>
            <person name="Patil P.P."/>
            <person name="Chaudhry V."/>
            <person name="Patil P.B."/>
        </authorList>
    </citation>
    <scope>NUCLEOTIDE SEQUENCE [LARGE SCALE GENOMIC DNA]</scope>
    <source>
        <strain evidence="6 7">NS220</strain>
    </source>
</reference>
<dbReference type="PATRIC" id="fig|2033.6.peg.721"/>
<evidence type="ECO:0000256" key="5">
    <source>
        <dbReference type="SAM" id="Phobius"/>
    </source>
</evidence>
<evidence type="ECO:0000256" key="2">
    <source>
        <dbReference type="ARBA" id="ARBA00022692"/>
    </source>
</evidence>
<gene>
    <name evidence="6" type="ORF">NS220_15865</name>
</gene>
<keyword evidence="2 5" id="KW-0812">Transmembrane</keyword>
<dbReference type="RefSeq" id="WP_058624978.1">
    <property type="nucleotide sequence ID" value="NZ_LDRT01000131.1"/>
</dbReference>
<keyword evidence="4 5" id="KW-0472">Membrane</keyword>
<feature type="transmembrane region" description="Helical" evidence="5">
    <location>
        <begin position="71"/>
        <end position="88"/>
    </location>
</feature>